<name>A0A183UTK1_TOXCA</name>
<evidence type="ECO:0000313" key="4">
    <source>
        <dbReference type="WBParaSite" id="TCNE_0001182101-mRNA-1"/>
    </source>
</evidence>
<organism evidence="3 4">
    <name type="scientific">Toxocara canis</name>
    <name type="common">Canine roundworm</name>
    <dbReference type="NCBI Taxonomy" id="6265"/>
    <lineage>
        <taxon>Eukaryota</taxon>
        <taxon>Metazoa</taxon>
        <taxon>Ecdysozoa</taxon>
        <taxon>Nematoda</taxon>
        <taxon>Chromadorea</taxon>
        <taxon>Rhabditida</taxon>
        <taxon>Spirurina</taxon>
        <taxon>Ascaridomorpha</taxon>
        <taxon>Ascaridoidea</taxon>
        <taxon>Toxocaridae</taxon>
        <taxon>Toxocara</taxon>
    </lineage>
</organism>
<keyword evidence="3" id="KW-1185">Reference proteome</keyword>
<accession>A0A183UTK1</accession>
<evidence type="ECO:0000256" key="1">
    <source>
        <dbReference type="SAM" id="SignalP"/>
    </source>
</evidence>
<dbReference type="Proteomes" id="UP000050794">
    <property type="component" value="Unassembled WGS sequence"/>
</dbReference>
<sequence length="156" mass="17281">MVQIRASKVSAIISTLMQVVSGLQTLICTFIAQPPNDSDVQCAFRTFEEELLKAANELVVVIGDNEAGPVLSSPTSLYPSIRSALLSVSSLSLSFSRGLCTLDNHTRRGRNKLLDDAASIGFMRRSHAKKDNEWKDNEIARRSNALWKINYQHTIC</sequence>
<evidence type="ECO:0000313" key="2">
    <source>
        <dbReference type="EMBL" id="VDM43142.1"/>
    </source>
</evidence>
<proteinExistence type="predicted"/>
<reference evidence="4" key="1">
    <citation type="submission" date="2016-06" db="UniProtKB">
        <authorList>
            <consortium name="WormBaseParasite"/>
        </authorList>
    </citation>
    <scope>IDENTIFICATION</scope>
</reference>
<dbReference type="WBParaSite" id="TCNE_0001182101-mRNA-1">
    <property type="protein sequence ID" value="TCNE_0001182101-mRNA-1"/>
    <property type="gene ID" value="TCNE_0001182101"/>
</dbReference>
<gene>
    <name evidence="2" type="ORF">TCNE_LOCUS11821</name>
</gene>
<keyword evidence="1" id="KW-0732">Signal</keyword>
<feature type="chain" id="PRO_5044553391" evidence="1">
    <location>
        <begin position="23"/>
        <end position="156"/>
    </location>
</feature>
<dbReference type="EMBL" id="UYWY01021001">
    <property type="protein sequence ID" value="VDM43142.1"/>
    <property type="molecule type" value="Genomic_DNA"/>
</dbReference>
<feature type="signal peptide" evidence="1">
    <location>
        <begin position="1"/>
        <end position="22"/>
    </location>
</feature>
<reference evidence="2 3" key="2">
    <citation type="submission" date="2018-11" db="EMBL/GenBank/DDBJ databases">
        <authorList>
            <consortium name="Pathogen Informatics"/>
        </authorList>
    </citation>
    <scope>NUCLEOTIDE SEQUENCE [LARGE SCALE GENOMIC DNA]</scope>
</reference>
<protein>
    <submittedName>
        <fullName evidence="4">RNase H domain-containing protein</fullName>
    </submittedName>
</protein>
<evidence type="ECO:0000313" key="3">
    <source>
        <dbReference type="Proteomes" id="UP000050794"/>
    </source>
</evidence>
<dbReference type="AlphaFoldDB" id="A0A183UTK1"/>